<dbReference type="PRINTS" id="PR00237">
    <property type="entry name" value="GPCRRHODOPSN"/>
</dbReference>
<evidence type="ECO:0000256" key="8">
    <source>
        <dbReference type="ARBA" id="ARBA00023170"/>
    </source>
</evidence>
<dbReference type="GO" id="GO:0004930">
    <property type="term" value="F:G protein-coupled receptor activity"/>
    <property type="evidence" value="ECO:0007669"/>
    <property type="project" value="UniProtKB-KW"/>
</dbReference>
<dbReference type="GO" id="GO:0007189">
    <property type="term" value="P:adenylate cyclase-activating G protein-coupled receptor signaling pathway"/>
    <property type="evidence" value="ECO:0007669"/>
    <property type="project" value="TreeGrafter"/>
</dbReference>
<dbReference type="STRING" id="32264.T1KGL9"/>
<feature type="transmembrane region" description="Helical" evidence="11">
    <location>
        <begin position="360"/>
        <end position="377"/>
    </location>
</feature>
<comment type="similarity">
    <text evidence="2">Belongs to the G-protein coupled receptor 1 family.</text>
</comment>
<keyword evidence="9" id="KW-0325">Glycoprotein</keyword>
<evidence type="ECO:0000313" key="14">
    <source>
        <dbReference type="Proteomes" id="UP000015104"/>
    </source>
</evidence>
<dbReference type="EnsemblMetazoa" id="tetur11g01270.1">
    <property type="protein sequence ID" value="tetur11g01270.1"/>
    <property type="gene ID" value="tetur11g01270"/>
</dbReference>
<dbReference type="HOGENOM" id="CLU_1477001_0_0_1"/>
<feature type="transmembrane region" description="Helical" evidence="11">
    <location>
        <begin position="148"/>
        <end position="173"/>
    </location>
</feature>
<feature type="transmembrane region" description="Helical" evidence="11">
    <location>
        <begin position="269"/>
        <end position="294"/>
    </location>
</feature>
<evidence type="ECO:0000256" key="7">
    <source>
        <dbReference type="ARBA" id="ARBA00023136"/>
    </source>
</evidence>
<evidence type="ECO:0000256" key="10">
    <source>
        <dbReference type="ARBA" id="ARBA00023224"/>
    </source>
</evidence>
<keyword evidence="7 11" id="KW-0472">Membrane</keyword>
<dbReference type="Gene3D" id="1.20.1070.10">
    <property type="entry name" value="Rhodopsin 7-helix transmembrane proteins"/>
    <property type="match status" value="1"/>
</dbReference>
<dbReference type="PROSITE" id="PS50262">
    <property type="entry name" value="G_PROTEIN_RECEP_F1_2"/>
    <property type="match status" value="1"/>
</dbReference>
<keyword evidence="4 11" id="KW-0812">Transmembrane</keyword>
<comment type="subcellular location">
    <subcellularLocation>
        <location evidence="1">Cell membrane</location>
        <topology evidence="1">Multi-pass membrane protein</topology>
    </subcellularLocation>
</comment>
<evidence type="ECO:0000256" key="3">
    <source>
        <dbReference type="ARBA" id="ARBA00022475"/>
    </source>
</evidence>
<dbReference type="CDD" id="cd00637">
    <property type="entry name" value="7tm_classA_rhodopsin-like"/>
    <property type="match status" value="1"/>
</dbReference>
<accession>T1KGL9</accession>
<dbReference type="PANTHER" id="PTHR24246">
    <property type="entry name" value="OLFACTORY RECEPTOR AND ADENOSINE RECEPTOR"/>
    <property type="match status" value="1"/>
</dbReference>
<dbReference type="InterPro" id="IPR017452">
    <property type="entry name" value="GPCR_Rhodpsn_7TM"/>
</dbReference>
<dbReference type="SUPFAM" id="SSF81321">
    <property type="entry name" value="Family A G protein-coupled receptor-like"/>
    <property type="match status" value="1"/>
</dbReference>
<feature type="domain" description="G-protein coupled receptors family 1 profile" evidence="12">
    <location>
        <begin position="128"/>
        <end position="374"/>
    </location>
</feature>
<reference evidence="14" key="1">
    <citation type="submission" date="2011-08" db="EMBL/GenBank/DDBJ databases">
        <authorList>
            <person name="Rombauts S."/>
        </authorList>
    </citation>
    <scope>NUCLEOTIDE SEQUENCE</scope>
    <source>
        <strain evidence="14">London</strain>
    </source>
</reference>
<keyword evidence="6" id="KW-0297">G-protein coupled receptor</keyword>
<dbReference type="Pfam" id="PF00001">
    <property type="entry name" value="7tm_1"/>
    <property type="match status" value="1"/>
</dbReference>
<evidence type="ECO:0000259" key="12">
    <source>
        <dbReference type="PROSITE" id="PS50262"/>
    </source>
</evidence>
<keyword evidence="3" id="KW-1003">Cell membrane</keyword>
<gene>
    <name evidence="13" type="primary">107363901</name>
</gene>
<feature type="transmembrane region" description="Helical" evidence="11">
    <location>
        <begin position="112"/>
        <end position="139"/>
    </location>
</feature>
<evidence type="ECO:0000256" key="5">
    <source>
        <dbReference type="ARBA" id="ARBA00022989"/>
    </source>
</evidence>
<keyword evidence="8" id="KW-0675">Receptor</keyword>
<dbReference type="GO" id="GO:0001973">
    <property type="term" value="P:G protein-coupled adenosine receptor signaling pathway"/>
    <property type="evidence" value="ECO:0007669"/>
    <property type="project" value="TreeGrafter"/>
</dbReference>
<dbReference type="OMA" id="SICHFQW"/>
<name>T1KGL9_TETUR</name>
<keyword evidence="10" id="KW-0807">Transducer</keyword>
<evidence type="ECO:0000256" key="2">
    <source>
        <dbReference type="ARBA" id="ARBA00010663"/>
    </source>
</evidence>
<keyword evidence="14" id="KW-1185">Reference proteome</keyword>
<proteinExistence type="inferred from homology"/>
<dbReference type="GO" id="GO:0005886">
    <property type="term" value="C:plasma membrane"/>
    <property type="evidence" value="ECO:0007669"/>
    <property type="project" value="UniProtKB-SubCell"/>
</dbReference>
<protein>
    <recommendedName>
        <fullName evidence="12">G-protein coupled receptors family 1 profile domain-containing protein</fullName>
    </recommendedName>
</protein>
<dbReference type="AlphaFoldDB" id="T1KGL9"/>
<dbReference type="PANTHER" id="PTHR24246:SF27">
    <property type="entry name" value="ADENOSINE RECEPTOR, ISOFORM A"/>
    <property type="match status" value="1"/>
</dbReference>
<feature type="transmembrane region" description="Helical" evidence="11">
    <location>
        <begin position="326"/>
        <end position="348"/>
    </location>
</feature>
<organism evidence="13 14">
    <name type="scientific">Tetranychus urticae</name>
    <name type="common">Two-spotted spider mite</name>
    <dbReference type="NCBI Taxonomy" id="32264"/>
    <lineage>
        <taxon>Eukaryota</taxon>
        <taxon>Metazoa</taxon>
        <taxon>Ecdysozoa</taxon>
        <taxon>Arthropoda</taxon>
        <taxon>Chelicerata</taxon>
        <taxon>Arachnida</taxon>
        <taxon>Acari</taxon>
        <taxon>Acariformes</taxon>
        <taxon>Trombidiformes</taxon>
        <taxon>Prostigmata</taxon>
        <taxon>Eleutherengona</taxon>
        <taxon>Raphignathae</taxon>
        <taxon>Tetranychoidea</taxon>
        <taxon>Tetranychidae</taxon>
        <taxon>Tetranychus</taxon>
    </lineage>
</organism>
<dbReference type="EMBL" id="CAEY01000067">
    <property type="status" value="NOT_ANNOTATED_CDS"/>
    <property type="molecule type" value="Genomic_DNA"/>
</dbReference>
<evidence type="ECO:0000313" key="13">
    <source>
        <dbReference type="EnsemblMetazoa" id="tetur11g01270.1"/>
    </source>
</evidence>
<dbReference type="KEGG" id="tut:107363901"/>
<keyword evidence="5 11" id="KW-1133">Transmembrane helix</keyword>
<evidence type="ECO:0000256" key="1">
    <source>
        <dbReference type="ARBA" id="ARBA00004651"/>
    </source>
</evidence>
<dbReference type="OrthoDB" id="5984709at2759"/>
<evidence type="ECO:0000256" key="4">
    <source>
        <dbReference type="ARBA" id="ARBA00022692"/>
    </source>
</evidence>
<evidence type="ECO:0000256" key="6">
    <source>
        <dbReference type="ARBA" id="ARBA00023040"/>
    </source>
</evidence>
<sequence>MINQHRLMTALVNLSTGNSGNPNDSPSFDTQEQFWSILNQTNSTSISSINSSESNDTFNNGSHPYYPSSSILSNHYSHLASSLNSFEINPKTRNPYGAGPVLPDDNANWDGLFQLIGLSLVSTLGSMGGIFVISAIVVIDTFQVRGNVYLVSLALSHLLVTILVIPASCVAIMANIPGDPSICHFQWLVTLSTLTISVISFMLMSVENLKGLTSIISYEKCCTKLRIVIIVLITWILGLALPLTQHVNAYGPSVCSGDRNSYSTINPTYHLIITISVLILPTLITLLCFTRCFFIIKWLRSQLEIHPTEDPWAYMLTDENLLKSNICVYISSFLMWTPLIIASIVNIYSPVAQEWLNSTWYLALCHSCVYSFLYAATNRDFAEAFFKLFYYCCCKSHVTWQRKGGGPRRGPSYGPMGLRVHIIPGLNMYSQRREGGSSGGSVGVGGSSSFSTRITSSGGGSQGGGSSFGHHSGGFSFGGHSSGFGGGHSFGGGSSCTSGPFARSFQSGRAYKTTGDL</sequence>
<evidence type="ECO:0000256" key="9">
    <source>
        <dbReference type="ARBA" id="ARBA00023180"/>
    </source>
</evidence>
<feature type="transmembrane region" description="Helical" evidence="11">
    <location>
        <begin position="185"/>
        <end position="204"/>
    </location>
</feature>
<reference evidence="13" key="2">
    <citation type="submission" date="2015-06" db="UniProtKB">
        <authorList>
            <consortium name="EnsemblMetazoa"/>
        </authorList>
    </citation>
    <scope>IDENTIFICATION</scope>
</reference>
<dbReference type="InterPro" id="IPR000276">
    <property type="entry name" value="GPCR_Rhodpsn"/>
</dbReference>
<evidence type="ECO:0000256" key="11">
    <source>
        <dbReference type="SAM" id="Phobius"/>
    </source>
</evidence>
<dbReference type="Proteomes" id="UP000015104">
    <property type="component" value="Unassembled WGS sequence"/>
</dbReference>
<feature type="transmembrane region" description="Helical" evidence="11">
    <location>
        <begin position="225"/>
        <end position="243"/>
    </location>
</feature>